<dbReference type="EMBL" id="MU274948">
    <property type="protein sequence ID" value="KAI0084028.1"/>
    <property type="molecule type" value="Genomic_DNA"/>
</dbReference>
<keyword evidence="2" id="KW-1185">Reference proteome</keyword>
<organism evidence="1 2">
    <name type="scientific">Irpex rosettiformis</name>
    <dbReference type="NCBI Taxonomy" id="378272"/>
    <lineage>
        <taxon>Eukaryota</taxon>
        <taxon>Fungi</taxon>
        <taxon>Dikarya</taxon>
        <taxon>Basidiomycota</taxon>
        <taxon>Agaricomycotina</taxon>
        <taxon>Agaricomycetes</taxon>
        <taxon>Polyporales</taxon>
        <taxon>Irpicaceae</taxon>
        <taxon>Irpex</taxon>
    </lineage>
</organism>
<comment type="caution">
    <text evidence="1">The sequence shown here is derived from an EMBL/GenBank/DDBJ whole genome shotgun (WGS) entry which is preliminary data.</text>
</comment>
<name>A0ACB8TPP4_9APHY</name>
<evidence type="ECO:0000313" key="2">
    <source>
        <dbReference type="Proteomes" id="UP001055072"/>
    </source>
</evidence>
<gene>
    <name evidence="1" type="ORF">BDY19DRAFT_910114</name>
</gene>
<dbReference type="Proteomes" id="UP001055072">
    <property type="component" value="Unassembled WGS sequence"/>
</dbReference>
<protein>
    <submittedName>
        <fullName evidence="1">Uncharacterized protein</fullName>
    </submittedName>
</protein>
<evidence type="ECO:0000313" key="1">
    <source>
        <dbReference type="EMBL" id="KAI0084028.1"/>
    </source>
</evidence>
<sequence>MSVSVQDNSLDILVVQALCTFLFIFLHDIAERYNVPKLALCWYEWFVTLDQEIKHIWTRKWTISTWVFAVNRYATMFLVVLQLLPTPNHICFPGSERSHLAIETSSYFSSSSASILSLPSPTWWYSSNKLSFSQNLTRLMCAKESCRFPPLQNYVSLGTQIVVILADVIVLAITWKSALGTMREASRLKIKTPLSMVLVRDDSRDLTGTCFFFTTLRALLVINVLLILSTNIPALVTISSAGSTLGGPLSSIIVSRFLLNLKQAGSSQGSNVSNTGTMLRMSAVHFNSEIFVGNLGESLDLGIEDEVDGADLDGMENLNEVDCGQVEEGSSNTLAQSSSFSTGNV</sequence>
<accession>A0ACB8TPP4</accession>
<reference evidence="1" key="1">
    <citation type="journal article" date="2021" name="Environ. Microbiol.">
        <title>Gene family expansions and transcriptome signatures uncover fungal adaptations to wood decay.</title>
        <authorList>
            <person name="Hage H."/>
            <person name="Miyauchi S."/>
            <person name="Viragh M."/>
            <person name="Drula E."/>
            <person name="Min B."/>
            <person name="Chaduli D."/>
            <person name="Navarro D."/>
            <person name="Favel A."/>
            <person name="Norest M."/>
            <person name="Lesage-Meessen L."/>
            <person name="Balint B."/>
            <person name="Merenyi Z."/>
            <person name="de Eugenio L."/>
            <person name="Morin E."/>
            <person name="Martinez A.T."/>
            <person name="Baldrian P."/>
            <person name="Stursova M."/>
            <person name="Martinez M.J."/>
            <person name="Novotny C."/>
            <person name="Magnuson J.K."/>
            <person name="Spatafora J.W."/>
            <person name="Maurice S."/>
            <person name="Pangilinan J."/>
            <person name="Andreopoulos W."/>
            <person name="LaButti K."/>
            <person name="Hundley H."/>
            <person name="Na H."/>
            <person name="Kuo A."/>
            <person name="Barry K."/>
            <person name="Lipzen A."/>
            <person name="Henrissat B."/>
            <person name="Riley R."/>
            <person name="Ahrendt S."/>
            <person name="Nagy L.G."/>
            <person name="Grigoriev I.V."/>
            <person name="Martin F."/>
            <person name="Rosso M.N."/>
        </authorList>
    </citation>
    <scope>NUCLEOTIDE SEQUENCE</scope>
    <source>
        <strain evidence="1">CBS 384.51</strain>
    </source>
</reference>
<proteinExistence type="predicted"/>